<proteinExistence type="predicted"/>
<gene>
    <name evidence="1" type="ORF">F383_14371</name>
</gene>
<keyword evidence="2" id="KW-1185">Reference proteome</keyword>
<accession>A0A0B0PQE1</accession>
<dbReference type="AlphaFoldDB" id="A0A0B0PQE1"/>
<dbReference type="EMBL" id="KN440302">
    <property type="protein sequence ID" value="KHG27205.1"/>
    <property type="molecule type" value="Genomic_DNA"/>
</dbReference>
<evidence type="ECO:0000313" key="1">
    <source>
        <dbReference type="EMBL" id="KHG27205.1"/>
    </source>
</evidence>
<organism evidence="1 2">
    <name type="scientific">Gossypium arboreum</name>
    <name type="common">Tree cotton</name>
    <name type="synonym">Gossypium nanking</name>
    <dbReference type="NCBI Taxonomy" id="29729"/>
    <lineage>
        <taxon>Eukaryota</taxon>
        <taxon>Viridiplantae</taxon>
        <taxon>Streptophyta</taxon>
        <taxon>Embryophyta</taxon>
        <taxon>Tracheophyta</taxon>
        <taxon>Spermatophyta</taxon>
        <taxon>Magnoliopsida</taxon>
        <taxon>eudicotyledons</taxon>
        <taxon>Gunneridae</taxon>
        <taxon>Pentapetalae</taxon>
        <taxon>rosids</taxon>
        <taxon>malvids</taxon>
        <taxon>Malvales</taxon>
        <taxon>Malvaceae</taxon>
        <taxon>Malvoideae</taxon>
        <taxon>Gossypium</taxon>
    </lineage>
</organism>
<sequence>MHNPFMYQINIKTSFAYFHSIYSLPKRTIIEYLYTTKDDTKISQITLLNTYTKYT</sequence>
<evidence type="ECO:0000313" key="2">
    <source>
        <dbReference type="Proteomes" id="UP000032142"/>
    </source>
</evidence>
<dbReference type="Proteomes" id="UP000032142">
    <property type="component" value="Unassembled WGS sequence"/>
</dbReference>
<name>A0A0B0PQE1_GOSAR</name>
<reference evidence="2" key="1">
    <citation type="submission" date="2014-09" db="EMBL/GenBank/DDBJ databases">
        <authorList>
            <person name="Mudge J."/>
            <person name="Ramaraj T."/>
            <person name="Lindquist I.E."/>
            <person name="Bharti A.K."/>
            <person name="Sundararajan A."/>
            <person name="Cameron C.T."/>
            <person name="Woodward J.E."/>
            <person name="May G.D."/>
            <person name="Brubaker C."/>
            <person name="Broadhvest J."/>
            <person name="Wilkins T.A."/>
        </authorList>
    </citation>
    <scope>NUCLEOTIDE SEQUENCE</scope>
    <source>
        <strain evidence="2">cv. AKA8401</strain>
    </source>
</reference>
<protein>
    <submittedName>
        <fullName evidence="1">Uncharacterized protein</fullName>
    </submittedName>
</protein>